<protein>
    <submittedName>
        <fullName evidence="2">Uncharacterized protein</fullName>
    </submittedName>
</protein>
<keyword evidence="3" id="KW-1185">Reference proteome</keyword>
<sequence>MDTHAHADTNAHAHTTGKATGEANGNAGPEARDLWAAEAYAVLTTVARTYHAVIT</sequence>
<gene>
    <name evidence="2" type="ORF">ACGFYS_01245</name>
</gene>
<organism evidence="2 3">
    <name type="scientific">Streptomyces omiyaensis</name>
    <dbReference type="NCBI Taxonomy" id="68247"/>
    <lineage>
        <taxon>Bacteria</taxon>
        <taxon>Bacillati</taxon>
        <taxon>Actinomycetota</taxon>
        <taxon>Actinomycetes</taxon>
        <taxon>Kitasatosporales</taxon>
        <taxon>Streptomycetaceae</taxon>
        <taxon>Streptomyces</taxon>
    </lineage>
</organism>
<evidence type="ECO:0000313" key="2">
    <source>
        <dbReference type="EMBL" id="MFG3187546.1"/>
    </source>
</evidence>
<proteinExistence type="predicted"/>
<comment type="caution">
    <text evidence="2">The sequence shown here is derived from an EMBL/GenBank/DDBJ whole genome shotgun (WGS) entry which is preliminary data.</text>
</comment>
<dbReference type="EMBL" id="JBICZW010000001">
    <property type="protein sequence ID" value="MFG3187546.1"/>
    <property type="molecule type" value="Genomic_DNA"/>
</dbReference>
<dbReference type="Proteomes" id="UP001604282">
    <property type="component" value="Unassembled WGS sequence"/>
</dbReference>
<accession>A0ABW7BN08</accession>
<feature type="region of interest" description="Disordered" evidence="1">
    <location>
        <begin position="1"/>
        <end position="29"/>
    </location>
</feature>
<reference evidence="2 3" key="1">
    <citation type="submission" date="2024-10" db="EMBL/GenBank/DDBJ databases">
        <title>The Natural Products Discovery Center: Release of the First 8490 Sequenced Strains for Exploring Actinobacteria Biosynthetic Diversity.</title>
        <authorList>
            <person name="Kalkreuter E."/>
            <person name="Kautsar S.A."/>
            <person name="Yang D."/>
            <person name="Bader C.D."/>
            <person name="Teijaro C.N."/>
            <person name="Fluegel L."/>
            <person name="Davis C.M."/>
            <person name="Simpson J.R."/>
            <person name="Lauterbach L."/>
            <person name="Steele A.D."/>
            <person name="Gui C."/>
            <person name="Meng S."/>
            <person name="Li G."/>
            <person name="Viehrig K."/>
            <person name="Ye F."/>
            <person name="Su P."/>
            <person name="Kiefer A.F."/>
            <person name="Nichols A."/>
            <person name="Cepeda A.J."/>
            <person name="Yan W."/>
            <person name="Fan B."/>
            <person name="Jiang Y."/>
            <person name="Adhikari A."/>
            <person name="Zheng C.-J."/>
            <person name="Schuster L."/>
            <person name="Cowan T.M."/>
            <person name="Smanski M.J."/>
            <person name="Chevrette M.G."/>
            <person name="De Carvalho L.P.S."/>
            <person name="Shen B."/>
        </authorList>
    </citation>
    <scope>NUCLEOTIDE SEQUENCE [LARGE SCALE GENOMIC DNA]</scope>
    <source>
        <strain evidence="2 3">NPDC048229</strain>
    </source>
</reference>
<name>A0ABW7BN08_9ACTN</name>
<dbReference type="RefSeq" id="WP_392878735.1">
    <property type="nucleotide sequence ID" value="NZ_JBICZW010000001.1"/>
</dbReference>
<evidence type="ECO:0000313" key="3">
    <source>
        <dbReference type="Proteomes" id="UP001604282"/>
    </source>
</evidence>
<feature type="compositionally biased region" description="Basic and acidic residues" evidence="1">
    <location>
        <begin position="1"/>
        <end position="11"/>
    </location>
</feature>
<evidence type="ECO:0000256" key="1">
    <source>
        <dbReference type="SAM" id="MobiDB-lite"/>
    </source>
</evidence>